<dbReference type="Gene3D" id="1.10.287.70">
    <property type="match status" value="1"/>
</dbReference>
<feature type="domain" description="Ion transport" evidence="13">
    <location>
        <begin position="28"/>
        <end position="244"/>
    </location>
</feature>
<keyword evidence="6" id="KW-0851">Voltage-gated channel</keyword>
<accession>A0A0X3UA45</accession>
<dbReference type="PANTHER" id="PTHR11537:SF254">
    <property type="entry name" value="POTASSIUM VOLTAGE-GATED CHANNEL PROTEIN SHAB"/>
    <property type="match status" value="1"/>
</dbReference>
<keyword evidence="2" id="KW-0813">Transport</keyword>
<dbReference type="InterPro" id="IPR029024">
    <property type="entry name" value="TerB-like"/>
</dbReference>
<evidence type="ECO:0000256" key="3">
    <source>
        <dbReference type="ARBA" id="ARBA00022538"/>
    </source>
</evidence>
<keyword evidence="15" id="KW-1185">Reference proteome</keyword>
<evidence type="ECO:0000256" key="7">
    <source>
        <dbReference type="ARBA" id="ARBA00022958"/>
    </source>
</evidence>
<keyword evidence="9" id="KW-0406">Ion transport</keyword>
<dbReference type="Gene3D" id="1.10.3680.10">
    <property type="entry name" value="TerB-like"/>
    <property type="match status" value="1"/>
</dbReference>
<feature type="transmembrane region" description="Helical" evidence="12">
    <location>
        <begin position="94"/>
        <end position="116"/>
    </location>
</feature>
<evidence type="ECO:0000256" key="11">
    <source>
        <dbReference type="ARBA" id="ARBA00023303"/>
    </source>
</evidence>
<feature type="transmembrane region" description="Helical" evidence="12">
    <location>
        <begin position="154"/>
        <end position="175"/>
    </location>
</feature>
<dbReference type="Proteomes" id="UP000053791">
    <property type="component" value="Unassembled WGS sequence"/>
</dbReference>
<keyword evidence="11" id="KW-0407">Ion channel</keyword>
<dbReference type="GO" id="GO:0001508">
    <property type="term" value="P:action potential"/>
    <property type="evidence" value="ECO:0007669"/>
    <property type="project" value="TreeGrafter"/>
</dbReference>
<dbReference type="InterPro" id="IPR027359">
    <property type="entry name" value="Volt_channel_dom_sf"/>
</dbReference>
<comment type="subcellular location">
    <subcellularLocation>
        <location evidence="1">Membrane</location>
        <topology evidence="1">Multi-pass membrane protein</topology>
    </subcellularLocation>
</comment>
<evidence type="ECO:0000313" key="14">
    <source>
        <dbReference type="EMBL" id="KUJ84091.1"/>
    </source>
</evidence>
<dbReference type="SUPFAM" id="SSF81324">
    <property type="entry name" value="Voltage-gated potassium channels"/>
    <property type="match status" value="1"/>
</dbReference>
<dbReference type="STRING" id="1685379.AVO45_18505"/>
<dbReference type="AlphaFoldDB" id="A0A0X3UA45"/>
<evidence type="ECO:0000313" key="15">
    <source>
        <dbReference type="Proteomes" id="UP000053791"/>
    </source>
</evidence>
<dbReference type="EMBL" id="LQBQ01000006">
    <property type="protein sequence ID" value="KUJ84091.1"/>
    <property type="molecule type" value="Genomic_DNA"/>
</dbReference>
<dbReference type="InterPro" id="IPR028325">
    <property type="entry name" value="VG_K_chnl"/>
</dbReference>
<dbReference type="GO" id="GO:0008076">
    <property type="term" value="C:voltage-gated potassium channel complex"/>
    <property type="evidence" value="ECO:0007669"/>
    <property type="project" value="InterPro"/>
</dbReference>
<keyword evidence="3" id="KW-0633">Potassium transport</keyword>
<comment type="caution">
    <text evidence="14">The sequence shown here is derived from an EMBL/GenBank/DDBJ whole genome shotgun (WGS) entry which is preliminary data.</text>
</comment>
<evidence type="ECO:0000256" key="6">
    <source>
        <dbReference type="ARBA" id="ARBA00022882"/>
    </source>
</evidence>
<dbReference type="Gene3D" id="1.20.120.350">
    <property type="entry name" value="Voltage-gated potassium channels. Chain C"/>
    <property type="match status" value="1"/>
</dbReference>
<evidence type="ECO:0000256" key="8">
    <source>
        <dbReference type="ARBA" id="ARBA00022989"/>
    </source>
</evidence>
<name>A0A0X3UA45_9RHOB</name>
<evidence type="ECO:0000256" key="10">
    <source>
        <dbReference type="ARBA" id="ARBA00023136"/>
    </source>
</evidence>
<protein>
    <submittedName>
        <fullName evidence="14">Ion transport protein</fullName>
    </submittedName>
</protein>
<dbReference type="RefSeq" id="WP_068345215.1">
    <property type="nucleotide sequence ID" value="NZ_LQBQ01000006.1"/>
</dbReference>
<evidence type="ECO:0000256" key="9">
    <source>
        <dbReference type="ARBA" id="ARBA00023065"/>
    </source>
</evidence>
<keyword evidence="10 12" id="KW-0472">Membrane</keyword>
<feature type="transmembrane region" description="Helical" evidence="12">
    <location>
        <begin position="31"/>
        <end position="54"/>
    </location>
</feature>
<keyword evidence="4 12" id="KW-0812">Transmembrane</keyword>
<dbReference type="OrthoDB" id="9799090at2"/>
<proteinExistence type="predicted"/>
<feature type="transmembrane region" description="Helical" evidence="12">
    <location>
        <begin position="216"/>
        <end position="240"/>
    </location>
</feature>
<dbReference type="PANTHER" id="PTHR11537">
    <property type="entry name" value="VOLTAGE-GATED POTASSIUM CHANNEL"/>
    <property type="match status" value="1"/>
</dbReference>
<feature type="transmembrane region" description="Helical" evidence="12">
    <location>
        <begin position="66"/>
        <end position="82"/>
    </location>
</feature>
<dbReference type="InterPro" id="IPR005821">
    <property type="entry name" value="Ion_trans_dom"/>
</dbReference>
<organism evidence="14 15">
    <name type="scientific">Ruegeria marisrubri</name>
    <dbReference type="NCBI Taxonomy" id="1685379"/>
    <lineage>
        <taxon>Bacteria</taxon>
        <taxon>Pseudomonadati</taxon>
        <taxon>Pseudomonadota</taxon>
        <taxon>Alphaproteobacteria</taxon>
        <taxon>Rhodobacterales</taxon>
        <taxon>Roseobacteraceae</taxon>
        <taxon>Ruegeria</taxon>
    </lineage>
</organism>
<dbReference type="PRINTS" id="PR00169">
    <property type="entry name" value="KCHANNEL"/>
</dbReference>
<evidence type="ECO:0000256" key="12">
    <source>
        <dbReference type="SAM" id="Phobius"/>
    </source>
</evidence>
<evidence type="ECO:0000256" key="5">
    <source>
        <dbReference type="ARBA" id="ARBA00022826"/>
    </source>
</evidence>
<feature type="transmembrane region" description="Helical" evidence="12">
    <location>
        <begin position="184"/>
        <end position="204"/>
    </location>
</feature>
<evidence type="ECO:0000259" key="13">
    <source>
        <dbReference type="Pfam" id="PF00520"/>
    </source>
</evidence>
<gene>
    <name evidence="14" type="ORF">AVO45_18505</name>
</gene>
<keyword evidence="7" id="KW-0630">Potassium</keyword>
<dbReference type="SUPFAM" id="SSF158682">
    <property type="entry name" value="TerB-like"/>
    <property type="match status" value="1"/>
</dbReference>
<dbReference type="Pfam" id="PF00520">
    <property type="entry name" value="Ion_trans"/>
    <property type="match status" value="1"/>
</dbReference>
<evidence type="ECO:0000256" key="2">
    <source>
        <dbReference type="ARBA" id="ARBA00022448"/>
    </source>
</evidence>
<dbReference type="GO" id="GO:0005249">
    <property type="term" value="F:voltage-gated potassium channel activity"/>
    <property type="evidence" value="ECO:0007669"/>
    <property type="project" value="InterPro"/>
</dbReference>
<evidence type="ECO:0000256" key="1">
    <source>
        <dbReference type="ARBA" id="ARBA00004141"/>
    </source>
</evidence>
<keyword evidence="8 12" id="KW-1133">Transmembrane helix</keyword>
<evidence type="ECO:0000256" key="4">
    <source>
        <dbReference type="ARBA" id="ARBA00022692"/>
    </source>
</evidence>
<reference evidence="14 15" key="1">
    <citation type="submission" date="2015-12" db="EMBL/GenBank/DDBJ databases">
        <authorList>
            <person name="Shamseldin A."/>
            <person name="Moawad H."/>
            <person name="Abd El-Rahim W.M."/>
            <person name="Sadowsky M.J."/>
        </authorList>
    </citation>
    <scope>NUCLEOTIDE SEQUENCE [LARGE SCALE GENOMIC DNA]</scope>
    <source>
        <strain evidence="14 15">ZGT118</strain>
    </source>
</reference>
<sequence>MNEASPTLRAWVYWWLERPDRNADGPRLLEIALIALISLNVGAVILETVGPVYARWQFAFDLFERVSLLVFTAEYLARLWVAPENPEVQSRRKWASSPLAIVDLLAILPAVLGMLFPLDLRILRTLRMLRLLKLTRYSPALGMLLAVFEEEAGAFLAGFFILVLMLIFASSGAWLAEHEAQPEAFGSIPAAMWWAVATLTTVGYGDVTPVTVAGKIFGAIITIVGIGMAALPAGIIASGLNDQLHRRRASLEAQFRLALEDGAICAKEQAAIEALRKELGLSRRAATHIHEQVRTETLARQGVCPACGRSLPVFESME</sequence>
<keyword evidence="5" id="KW-0631">Potassium channel</keyword>